<dbReference type="RefSeq" id="WP_009144456.1">
    <property type="nucleotide sequence ID" value="NZ_GL830845.1"/>
</dbReference>
<keyword evidence="2" id="KW-1185">Reference proteome</keyword>
<reference evidence="1 2" key="1">
    <citation type="submission" date="2011-01" db="EMBL/GenBank/DDBJ databases">
        <authorList>
            <person name="Weinstock G."/>
            <person name="Sodergren E."/>
            <person name="Clifton S."/>
            <person name="Fulton L."/>
            <person name="Fulton B."/>
            <person name="Courtney L."/>
            <person name="Fronick C."/>
            <person name="Harrison M."/>
            <person name="Strong C."/>
            <person name="Farmer C."/>
            <person name="Delahaunty K."/>
            <person name="Markovic C."/>
            <person name="Hall O."/>
            <person name="Minx P."/>
            <person name="Tomlinson C."/>
            <person name="Mitreva M."/>
            <person name="Hou S."/>
            <person name="Chen J."/>
            <person name="Wollam A."/>
            <person name="Pepin K.H."/>
            <person name="Johnson M."/>
            <person name="Bhonagiri V."/>
            <person name="Zhang X."/>
            <person name="Suruliraj S."/>
            <person name="Warren W."/>
            <person name="Chinwalla A."/>
            <person name="Mardis E.R."/>
            <person name="Wilson R.K."/>
        </authorList>
    </citation>
    <scope>NUCLEOTIDE SEQUENCE [LARGE SCALE GENOMIC DNA]</scope>
    <source>
        <strain evidence="1 2">YIT 12067</strain>
    </source>
</reference>
<gene>
    <name evidence="1" type="ORF">HMPREF9443_00057</name>
</gene>
<protein>
    <submittedName>
        <fullName evidence="1">Uncharacterized protein</fullName>
    </submittedName>
</protein>
<dbReference type="Proteomes" id="UP000004923">
    <property type="component" value="Unassembled WGS sequence"/>
</dbReference>
<dbReference type="EMBL" id="AEVN01000003">
    <property type="protein sequence ID" value="EFY05965.1"/>
    <property type="molecule type" value="Genomic_DNA"/>
</dbReference>
<proteinExistence type="predicted"/>
<organism evidence="1 2">
    <name type="scientific">Phascolarctobacterium succinatutens YIT 12067</name>
    <dbReference type="NCBI Taxonomy" id="626939"/>
    <lineage>
        <taxon>Bacteria</taxon>
        <taxon>Bacillati</taxon>
        <taxon>Bacillota</taxon>
        <taxon>Negativicutes</taxon>
        <taxon>Acidaminococcales</taxon>
        <taxon>Acidaminococcaceae</taxon>
        <taxon>Phascolarctobacterium</taxon>
    </lineage>
</organism>
<feature type="non-terminal residue" evidence="1">
    <location>
        <position position="1"/>
    </location>
</feature>
<evidence type="ECO:0000313" key="2">
    <source>
        <dbReference type="Proteomes" id="UP000004923"/>
    </source>
</evidence>
<dbReference type="HOGENOM" id="CLU_1622517_0_0_9"/>
<evidence type="ECO:0000313" key="1">
    <source>
        <dbReference type="EMBL" id="EFY05965.1"/>
    </source>
</evidence>
<accession>E8LB49</accession>
<dbReference type="AlphaFoldDB" id="E8LB49"/>
<name>E8LB49_9FIRM</name>
<comment type="caution">
    <text evidence="1">The sequence shown here is derived from an EMBL/GenBank/DDBJ whole genome shotgun (WGS) entry which is preliminary data.</text>
</comment>
<sequence>TGCFPCAKFEYIAKNIKDKYLVGVANDKLTAFDKDVETRNQAKKRMEEKEKSKYKDNNTELTYVNELQESYGKVLNNMLKGLYVGCRFRGQNFVVVYVNSNWYYLTKGEKEVVVDRAVKTYAGMHGARGLKLDLDKLDVYIKSQTSENTLAKWGSVRGIRIEE</sequence>